<dbReference type="SUPFAM" id="SSF48726">
    <property type="entry name" value="Immunoglobulin"/>
    <property type="match status" value="1"/>
</dbReference>
<name>A0A8D0GJ86_SPHPU</name>
<dbReference type="AlphaFoldDB" id="A0A8D0GJ86"/>
<dbReference type="PANTHER" id="PTHR23267">
    <property type="entry name" value="IMMUNOGLOBULIN LIGHT CHAIN"/>
    <property type="match status" value="1"/>
</dbReference>
<reference evidence="2" key="2">
    <citation type="submission" date="2025-09" db="UniProtKB">
        <authorList>
            <consortium name="Ensembl"/>
        </authorList>
    </citation>
    <scope>IDENTIFICATION</scope>
</reference>
<evidence type="ECO:0000259" key="1">
    <source>
        <dbReference type="PROSITE" id="PS50835"/>
    </source>
</evidence>
<sequence>RDILVTQTPESLAVSPGDTVTISCRSTSATVGTTVLHWYQQKPGQAPKLLIYSSSTQASGVPDRFSGSGSDTDYTLAISRVEADDVGDDDCQQYVSFPVTQCYSPVQKPPWFILLLLLSLPAASWVGSVTDQGSICPFPTGSD</sequence>
<dbReference type="InterPro" id="IPR007110">
    <property type="entry name" value="Ig-like_dom"/>
</dbReference>
<dbReference type="GeneTree" id="ENSGT00940000153770"/>
<protein>
    <recommendedName>
        <fullName evidence="1">Ig-like domain-containing protein</fullName>
    </recommendedName>
</protein>
<organism evidence="2 3">
    <name type="scientific">Sphenodon punctatus</name>
    <name type="common">Tuatara</name>
    <name type="synonym">Hatteria punctata</name>
    <dbReference type="NCBI Taxonomy" id="8508"/>
    <lineage>
        <taxon>Eukaryota</taxon>
        <taxon>Metazoa</taxon>
        <taxon>Chordata</taxon>
        <taxon>Craniata</taxon>
        <taxon>Vertebrata</taxon>
        <taxon>Euteleostomi</taxon>
        <taxon>Lepidosauria</taxon>
        <taxon>Sphenodontia</taxon>
        <taxon>Sphenodontidae</taxon>
        <taxon>Sphenodon</taxon>
    </lineage>
</organism>
<dbReference type="Gene3D" id="2.60.40.10">
    <property type="entry name" value="Immunoglobulins"/>
    <property type="match status" value="1"/>
</dbReference>
<accession>A0A8D0GJ86</accession>
<dbReference type="FunFam" id="2.60.40.10:FF:001230">
    <property type="entry name" value="Immunoglobulin kappa variable 8-16"/>
    <property type="match status" value="1"/>
</dbReference>
<dbReference type="InterPro" id="IPR013106">
    <property type="entry name" value="Ig_V-set"/>
</dbReference>
<dbReference type="InterPro" id="IPR013783">
    <property type="entry name" value="Ig-like_fold"/>
</dbReference>
<reference evidence="2" key="1">
    <citation type="submission" date="2025-08" db="UniProtKB">
        <authorList>
            <consortium name="Ensembl"/>
        </authorList>
    </citation>
    <scope>IDENTIFICATION</scope>
</reference>
<evidence type="ECO:0000313" key="2">
    <source>
        <dbReference type="Ensembl" id="ENSSPUP00000007692.1"/>
    </source>
</evidence>
<dbReference type="Proteomes" id="UP000694392">
    <property type="component" value="Unplaced"/>
</dbReference>
<dbReference type="Pfam" id="PF07686">
    <property type="entry name" value="V-set"/>
    <property type="match status" value="1"/>
</dbReference>
<dbReference type="InterPro" id="IPR036179">
    <property type="entry name" value="Ig-like_dom_sf"/>
</dbReference>
<proteinExistence type="predicted"/>
<dbReference type="PROSITE" id="PS50835">
    <property type="entry name" value="IG_LIKE"/>
    <property type="match status" value="1"/>
</dbReference>
<dbReference type="SMART" id="SM00406">
    <property type="entry name" value="IGv"/>
    <property type="match status" value="1"/>
</dbReference>
<evidence type="ECO:0000313" key="3">
    <source>
        <dbReference type="Proteomes" id="UP000694392"/>
    </source>
</evidence>
<dbReference type="Ensembl" id="ENSSPUT00000008192.1">
    <property type="protein sequence ID" value="ENSSPUP00000007692.1"/>
    <property type="gene ID" value="ENSSPUG00000005951.1"/>
</dbReference>
<keyword evidence="3" id="KW-1185">Reference proteome</keyword>
<feature type="domain" description="Ig-like" evidence="1">
    <location>
        <begin position="3"/>
        <end position="92"/>
    </location>
</feature>
<dbReference type="InterPro" id="IPR050150">
    <property type="entry name" value="IgV_Light_Chain"/>
</dbReference>